<dbReference type="Gene3D" id="3.60.10.10">
    <property type="entry name" value="Endonuclease/exonuclease/phosphatase"/>
    <property type="match status" value="1"/>
</dbReference>
<proteinExistence type="predicted"/>
<dbReference type="EMBL" id="JANJYJ010000008">
    <property type="protein sequence ID" value="KAK3193601.1"/>
    <property type="molecule type" value="Genomic_DNA"/>
</dbReference>
<accession>A0AAD9ZV16</accession>
<protein>
    <recommendedName>
        <fullName evidence="3">Reverse transcriptase domain-containing protein</fullName>
    </recommendedName>
</protein>
<gene>
    <name evidence="1" type="ORF">Dsin_024911</name>
</gene>
<comment type="caution">
    <text evidence="1">The sequence shown here is derived from an EMBL/GenBank/DDBJ whole genome shotgun (WGS) entry which is preliminary data.</text>
</comment>
<organism evidence="1 2">
    <name type="scientific">Dipteronia sinensis</name>
    <dbReference type="NCBI Taxonomy" id="43782"/>
    <lineage>
        <taxon>Eukaryota</taxon>
        <taxon>Viridiplantae</taxon>
        <taxon>Streptophyta</taxon>
        <taxon>Embryophyta</taxon>
        <taxon>Tracheophyta</taxon>
        <taxon>Spermatophyta</taxon>
        <taxon>Magnoliopsida</taxon>
        <taxon>eudicotyledons</taxon>
        <taxon>Gunneridae</taxon>
        <taxon>Pentapetalae</taxon>
        <taxon>rosids</taxon>
        <taxon>malvids</taxon>
        <taxon>Sapindales</taxon>
        <taxon>Sapindaceae</taxon>
        <taxon>Hippocastanoideae</taxon>
        <taxon>Acereae</taxon>
        <taxon>Dipteronia</taxon>
    </lineage>
</organism>
<dbReference type="InterPro" id="IPR036691">
    <property type="entry name" value="Endo/exonu/phosph_ase_sf"/>
</dbReference>
<reference evidence="1" key="1">
    <citation type="journal article" date="2023" name="Plant J.">
        <title>Genome sequences and population genomics provide insights into the demographic history, inbreeding, and mutation load of two 'living fossil' tree species of Dipteronia.</title>
        <authorList>
            <person name="Feng Y."/>
            <person name="Comes H.P."/>
            <person name="Chen J."/>
            <person name="Zhu S."/>
            <person name="Lu R."/>
            <person name="Zhang X."/>
            <person name="Li P."/>
            <person name="Qiu J."/>
            <person name="Olsen K.M."/>
            <person name="Qiu Y."/>
        </authorList>
    </citation>
    <scope>NUCLEOTIDE SEQUENCE</scope>
    <source>
        <strain evidence="1">NBL</strain>
    </source>
</reference>
<dbReference type="AlphaFoldDB" id="A0AAD9ZV16"/>
<dbReference type="PANTHER" id="PTHR46890:SF50">
    <property type="entry name" value="RNA-DIRECTED DNA POLYMERASE, EUKARYOTA, REVERSE TRANSCRIPTASE ZINC-BINDING DOMAIN PROTEIN-RELATED"/>
    <property type="match status" value="1"/>
</dbReference>
<name>A0AAD9ZV16_9ROSI</name>
<evidence type="ECO:0000313" key="1">
    <source>
        <dbReference type="EMBL" id="KAK3193601.1"/>
    </source>
</evidence>
<evidence type="ECO:0008006" key="3">
    <source>
        <dbReference type="Google" id="ProtNLM"/>
    </source>
</evidence>
<keyword evidence="2" id="KW-1185">Reference proteome</keyword>
<dbReference type="Proteomes" id="UP001281410">
    <property type="component" value="Unassembled WGS sequence"/>
</dbReference>
<dbReference type="InterPro" id="IPR052343">
    <property type="entry name" value="Retrotransposon-Effector_Assoc"/>
</dbReference>
<dbReference type="PANTHER" id="PTHR46890">
    <property type="entry name" value="NON-LTR RETROLELEMENT REVERSE TRANSCRIPTASE-LIKE PROTEIN-RELATED"/>
    <property type="match status" value="1"/>
</dbReference>
<sequence length="399" mass="46649">MNSLNSFILHAKVIDILLNDISFTWSNNREHASWASLDRFLISSWILSWFPKISQSGLPRSVSDHSAIFIGEPREDWGPSPSHFYNDWMEDDLLMNNAKNYLLVKKKDAFLIKDCELRLEIVEKRAVTEGWSEDLREGRIDILWDLWRGIWKEEQMWPQKSRIKWLKKGDKNSKFFHCMANKRRRNNYVGNMVIGGNKILDPIRIKNGIYDFFKNHFKIVPWKRLTILGLDLRVLVEVDREAHERPFNEDEVWAAVNRCDGNKALALDGLNLNFVKANWVSIKDDFMNFIKGFHKDRAIVKDINNTFIALIPKCGTPESLSDFRPISLVNYMYKILAKVLANILKVVMGDIISESQSAIVKNRHILDTSWLRKKSYNRGKGIRKVAYLSSWISRKLMTM</sequence>
<evidence type="ECO:0000313" key="2">
    <source>
        <dbReference type="Proteomes" id="UP001281410"/>
    </source>
</evidence>